<reference evidence="3" key="1">
    <citation type="journal article" date="2021" name="PeerJ">
        <title>Extensive microbial diversity within the chicken gut microbiome revealed by metagenomics and culture.</title>
        <authorList>
            <person name="Gilroy R."/>
            <person name="Ravi A."/>
            <person name="Getino M."/>
            <person name="Pursley I."/>
            <person name="Horton D.L."/>
            <person name="Alikhan N.F."/>
            <person name="Baker D."/>
            <person name="Gharbi K."/>
            <person name="Hall N."/>
            <person name="Watson M."/>
            <person name="Adriaenssens E.M."/>
            <person name="Foster-Nyarko E."/>
            <person name="Jarju S."/>
            <person name="Secka A."/>
            <person name="Antonio M."/>
            <person name="Oren A."/>
            <person name="Chaudhuri R.R."/>
            <person name="La Ragione R."/>
            <person name="Hildebrand F."/>
            <person name="Pallen M.J."/>
        </authorList>
    </citation>
    <scope>NUCLEOTIDE SEQUENCE</scope>
    <source>
        <strain evidence="3">CHK183-5548</strain>
    </source>
</reference>
<dbReference type="EMBL" id="DWWL01000070">
    <property type="protein sequence ID" value="HJC48544.1"/>
    <property type="molecule type" value="Genomic_DNA"/>
</dbReference>
<dbReference type="Pfam" id="PF01478">
    <property type="entry name" value="Peptidase_A24"/>
    <property type="match status" value="1"/>
</dbReference>
<dbReference type="EC" id="3.4.23.43" evidence="3"/>
<keyword evidence="3" id="KW-0378">Hydrolase</keyword>
<evidence type="ECO:0000259" key="2">
    <source>
        <dbReference type="Pfam" id="PF01478"/>
    </source>
</evidence>
<feature type="domain" description="Prepilin type IV endopeptidase peptidase" evidence="2">
    <location>
        <begin position="4"/>
        <end position="107"/>
    </location>
</feature>
<keyword evidence="1" id="KW-1133">Transmembrane helix</keyword>
<dbReference type="Proteomes" id="UP000823883">
    <property type="component" value="Unassembled WGS sequence"/>
</dbReference>
<organism evidence="3 4">
    <name type="scientific">Candidatus Lachnoclostridium pullistercoris</name>
    <dbReference type="NCBI Taxonomy" id="2838632"/>
    <lineage>
        <taxon>Bacteria</taxon>
        <taxon>Bacillati</taxon>
        <taxon>Bacillota</taxon>
        <taxon>Clostridia</taxon>
        <taxon>Lachnospirales</taxon>
        <taxon>Lachnospiraceae</taxon>
    </lineage>
</organism>
<dbReference type="Gene3D" id="1.20.120.1220">
    <property type="match status" value="1"/>
</dbReference>
<dbReference type="AlphaFoldDB" id="A0A9D2PE45"/>
<protein>
    <submittedName>
        <fullName evidence="3">Prepilin peptidase</fullName>
        <ecNumber evidence="3">3.4.23.43</ecNumber>
    </submittedName>
</protein>
<evidence type="ECO:0000256" key="1">
    <source>
        <dbReference type="SAM" id="Phobius"/>
    </source>
</evidence>
<evidence type="ECO:0000313" key="3">
    <source>
        <dbReference type="EMBL" id="HJC48544.1"/>
    </source>
</evidence>
<dbReference type="InterPro" id="IPR000045">
    <property type="entry name" value="Prepilin_IV_endopep_pep"/>
</dbReference>
<reference evidence="3" key="2">
    <citation type="submission" date="2021-04" db="EMBL/GenBank/DDBJ databases">
        <authorList>
            <person name="Gilroy R."/>
        </authorList>
    </citation>
    <scope>NUCLEOTIDE SEQUENCE</scope>
    <source>
        <strain evidence="3">CHK183-5548</strain>
    </source>
</reference>
<evidence type="ECO:0000313" key="4">
    <source>
        <dbReference type="Proteomes" id="UP000823883"/>
    </source>
</evidence>
<feature type="transmembrane region" description="Helical" evidence="1">
    <location>
        <begin position="93"/>
        <end position="113"/>
    </location>
</feature>
<keyword evidence="1" id="KW-0472">Membrane</keyword>
<comment type="caution">
    <text evidence="3">The sequence shown here is derived from an EMBL/GenBank/DDBJ whole genome shotgun (WGS) entry which is preliminary data.</text>
</comment>
<keyword evidence="1" id="KW-0812">Transmembrane</keyword>
<sequence length="142" mass="15603">MKEILLVGFAAVAAWQDAREKAVDAWLYVVFGGLIWFGKLCFDGPVDLWQEAVNLLPGLGMVLLSKWSEGAIGEGDGWFFVIAGVALGWKSSLALFFVSLFLCCIWCTGIAVWGVVHRVSVREKTVPFLPFAVPAVLWLLVL</sequence>
<accession>A0A9D2PE45</accession>
<dbReference type="GO" id="GO:0004190">
    <property type="term" value="F:aspartic-type endopeptidase activity"/>
    <property type="evidence" value="ECO:0007669"/>
    <property type="project" value="UniProtKB-EC"/>
</dbReference>
<proteinExistence type="predicted"/>
<name>A0A9D2PE45_9FIRM</name>
<gene>
    <name evidence="3" type="ORF">IAA04_10875</name>
</gene>
<dbReference type="GO" id="GO:0016020">
    <property type="term" value="C:membrane"/>
    <property type="evidence" value="ECO:0007669"/>
    <property type="project" value="InterPro"/>
</dbReference>